<feature type="chain" id="PRO_5004734631" evidence="2">
    <location>
        <begin position="20"/>
        <end position="812"/>
    </location>
</feature>
<keyword evidence="1" id="KW-0472">Membrane</keyword>
<proteinExistence type="evidence at transcript level"/>
<feature type="signal peptide" evidence="2">
    <location>
        <begin position="1"/>
        <end position="19"/>
    </location>
</feature>
<keyword evidence="2" id="KW-0732">Signal</keyword>
<keyword evidence="1" id="KW-1133">Transmembrane helix</keyword>
<accession>V5H3J1</accession>
<reference evidence="4" key="1">
    <citation type="journal article" date="2015" name="Sci. Rep.">
        <title>Tissue- and time-dependent transcription in Ixodes ricinus salivary glands and midguts when blood feeding on the vertebrate host.</title>
        <authorList>
            <person name="Kotsyfakis M."/>
            <person name="Schwarz A."/>
            <person name="Erhart J."/>
            <person name="Ribeiro J.M."/>
        </authorList>
    </citation>
    <scope>NUCLEOTIDE SEQUENCE</scope>
    <source>
        <tissue evidence="4">Salivary gland and midgut</tissue>
    </source>
</reference>
<feature type="transmembrane region" description="Helical" evidence="1">
    <location>
        <begin position="783"/>
        <end position="805"/>
    </location>
</feature>
<dbReference type="InterPro" id="IPR002035">
    <property type="entry name" value="VWF_A"/>
</dbReference>
<name>V5H3J1_IXORI</name>
<sequence>MRVLLAIALAGCLLELGSCLMSPSYFASQHKSRCFVPYRDNRHVKMGQQIPAGFTMSSFLDRLELLEEKLAATPGVRPFTPIDMAAFLLRKFSYYDYTWTRLGIADMRDTNHAKELINIIMANLRDDTINPDTLLDQDDICFFVFSLAHNVNSTLTYQKFDTYSANAEVQVQETPREEGVVSVTGSADTTVAIGRTLFGIAAAHDAIQDKSIKDAIGSTTESTAGSPQTEKEALLKPIPAVTVGDVLGSSAVLHSRVQLQKNFGLTGEWLESGCMLEYKLSRATNTSATLAHIAGAIDGLILGTELKLPNSQLRNWNLSTILRTYYGPQGIQSSGNRQLSHCRRQELFNNLNNAELKQQVVYFSTALAYKGLIADNREREAKEAVDNIMGLLNNKMGDLARFANDRDICYRITDENEPPCETPTDLYLVLDTSQDVATNEIYRKLQSEILGVITRQLKFENGVSTLRVYGSKRDGTLLQELARPSAAGGCPACAALFLTDMERNAVGADSETDVFNTLNEAITNHKKAREEMHGVASKVIVYFNLRKPTASGSQAQNRQLSEALSRFRVTHSDVPIFAVGLKETLDALNAGSAALTVVDISQLTQLVQQEPLDLKPVKENNELKSLVKKICQVPAALQYKNSMSRDSRLRSEPQATFEGFITPRTVQYWSYDTEFYSASNYLQIKFTAGNGSPVRVCDLTGRVIDGNLAGRMCYETSNQMKAVSFNYTRPCKRGPNSCSPLTFAVVGKDDAPGQQQSLTDVESCTGMCRNPQQIPFTVTHDGMYGAGVLSAVFSPLMLLLTVLALSRNALHS</sequence>
<organism evidence="4">
    <name type="scientific">Ixodes ricinus</name>
    <name type="common">Common tick</name>
    <name type="synonym">Acarus ricinus</name>
    <dbReference type="NCBI Taxonomy" id="34613"/>
    <lineage>
        <taxon>Eukaryota</taxon>
        <taxon>Metazoa</taxon>
        <taxon>Ecdysozoa</taxon>
        <taxon>Arthropoda</taxon>
        <taxon>Chelicerata</taxon>
        <taxon>Arachnida</taxon>
        <taxon>Acari</taxon>
        <taxon>Parasitiformes</taxon>
        <taxon>Ixodida</taxon>
        <taxon>Ixodoidea</taxon>
        <taxon>Ixodidae</taxon>
        <taxon>Ixodinae</taxon>
        <taxon>Ixodes</taxon>
    </lineage>
</organism>
<evidence type="ECO:0000256" key="2">
    <source>
        <dbReference type="SAM" id="SignalP"/>
    </source>
</evidence>
<feature type="domain" description="VWFA" evidence="3">
    <location>
        <begin position="425"/>
        <end position="630"/>
    </location>
</feature>
<protein>
    <submittedName>
        <fullName evidence="4">Putative secreted protein</fullName>
    </submittedName>
</protein>
<evidence type="ECO:0000259" key="3">
    <source>
        <dbReference type="PROSITE" id="PS50234"/>
    </source>
</evidence>
<dbReference type="EMBL" id="GANP01012944">
    <property type="protein sequence ID" value="JAB71524.1"/>
    <property type="molecule type" value="mRNA"/>
</dbReference>
<evidence type="ECO:0000256" key="1">
    <source>
        <dbReference type="SAM" id="Phobius"/>
    </source>
</evidence>
<dbReference type="AlphaFoldDB" id="V5H3J1"/>
<evidence type="ECO:0000313" key="4">
    <source>
        <dbReference type="EMBL" id="JAB71524.1"/>
    </source>
</evidence>
<dbReference type="PROSITE" id="PS50234">
    <property type="entry name" value="VWFA"/>
    <property type="match status" value="1"/>
</dbReference>
<keyword evidence="1" id="KW-0812">Transmembrane</keyword>